<sequence length="1496" mass="168506">MDDDELTQEILDQFDLICTQHQYDHELSNCLSRSTSLDTKLGGCTQTSDFPPNDQTPTVGRNELERLKKEVSVLREELYMKLGELATIKESASRTKATDSDTISKLESHLKSERNDFQRKLSELNAQIAFREADYRLVCSELARIKEEVASNKQVVNERSVEYSPASQILVSLTSPNPDHVSNQKLRTPVPRVPSTDFHLPAPVTPIPSKRYKVPVGGRMWDVNVTNNLDDKLKSNTTPQAIDKNVVLIDSDEITPSNASRKRQRCIVSPDTSPEYCVRQIPVSLADASVETTDLLHITSHSHPLSYRIPSCAFSTTEPFSEFTKGNPEMLSELLDLSISIPQNEKSRSSIDINPQTTLVTSSFSISEDSTWLLSDYYLTGLSKLLPRQSDILSGIQSSSDNYVSRLNLVVKRFSESVPYLIRRIEEQLKACIRVLLDPYNRYVRKSIQSCHYSDFQKVETEDMEIAEKENEQPSSMDVSDDATSHEISYLGEDPFAGAPASQIVTSLTYPSQMKSISKQVGGNSILMKRNKSCPSDVGYWSSTNPIIGDNKIIDNNSADKTTSCPSLYHEIMISRSIQGINQLKYLATIINSYCPISFEMFNGMNTDFTMDNVELLCIAKEFQNLIRTISGVLSRFINKLIDVFFQIEEGKNPISSLSTTLIQNELIGDNTTNVACSIDQSSFKQSQYTTSKRKNYISSFCIIVPLIIECLNLASVFAVFIKTDTNPLKNKVSNTDMNGTNFSELNTCFPQLLNCIILTSEACFGQDDESTDVIATTKNHCGSSLHTGITNIIKNRPVVTLKPLISFLRLWRQMIAQKHWPGGHCCDQWWDLDDQNFNSIILKDVRQQYIEKLFGTSIKCGLLSLCSWIYQLLNQFNDSTLLSNSLIYNNIEFYHSAEMQRINLLNEFSGMIAVLTQREDIIWPDNCYCKRQVYSTLVYLATNPLQTLLTIPTSLLSTSLIHHQSTFTYYILLMKQKYCLLAFGQLTRALIGLLWRHGDQCFQSYTDCLPDYFCLITNLSRWFQYTNRIQLVGNDSYHHELNHSFNLNNNNNFTLRPELIEELYDFESGLETPSNSNDEIAQSLIALLPNNGIDLICGVPYAALPIAACLSVRKNIPMVMCRKEAKSYGTKQMIEGIWKNGQNCVIIEDVVTSGSSVSSVAQLLRQSGIYTEHAIIIIDREQGGPAYLKNHNIKIASLFTLTELLEILHQENRITKEQFDETTLFIHSSPAPKIPSELKFTCSQLDRLNQIIQSKQSRLCVAMDILDPTKLLQLTDEIGLEVCAIKLHLDILLSNTNPEMIIQGLCNLSVKHGFLIIEDRKLADIGQTVYNQLLHGVYRIAEWCDMVTVHCLPGPGVFDAFRKVNQKLLENGKHHQIAALVVAEMSCQGALTTDSYKDQCTSLIKMNTDIIGGFVAQHPISGFNICSSNISYWVPGVKLINSNDDLGQNYNTPEQVKKRFTTTSSSSIVMIVGRGITESENIRQEAVNYRLASIQ</sequence>
<feature type="binding site" evidence="8">
    <location>
        <position position="1475"/>
    </location>
    <ligand>
        <name>substrate</name>
    </ligand>
</feature>
<dbReference type="SUPFAM" id="SSF51366">
    <property type="entry name" value="Ribulose-phoshate binding barrel"/>
    <property type="match status" value="1"/>
</dbReference>
<dbReference type="InterPro" id="IPR000836">
    <property type="entry name" value="PRTase_dom"/>
</dbReference>
<feature type="active site" description="For OMPdecase activity" evidence="7">
    <location>
        <position position="1325"/>
    </location>
</feature>
<feature type="binding site" evidence="8">
    <location>
        <position position="1265"/>
    </location>
    <ligand>
        <name>substrate</name>
    </ligand>
</feature>
<feature type="binding site" evidence="8">
    <location>
        <position position="1449"/>
    </location>
    <ligand>
        <name>substrate</name>
    </ligand>
</feature>
<dbReference type="NCBIfam" id="TIGR01740">
    <property type="entry name" value="pyrF"/>
    <property type="match status" value="1"/>
</dbReference>
<feature type="compositionally biased region" description="Polar residues" evidence="11">
    <location>
        <begin position="174"/>
        <end position="186"/>
    </location>
</feature>
<dbReference type="Gene3D" id="3.40.50.2020">
    <property type="match status" value="1"/>
</dbReference>
<dbReference type="InterPro" id="IPR014732">
    <property type="entry name" value="OMPdecase"/>
</dbReference>
<dbReference type="PANTHER" id="PTHR19278">
    <property type="entry name" value="OROTATE PHOSPHORIBOSYLTRANSFERASE"/>
    <property type="match status" value="1"/>
</dbReference>
<comment type="similarity">
    <text evidence="3">In the C-terminal section; belongs to the OMP decarboxylase family.</text>
</comment>
<dbReference type="Pfam" id="PF00215">
    <property type="entry name" value="OMPdecase"/>
    <property type="match status" value="1"/>
</dbReference>
<gene>
    <name evidence="13" type="ORF">MS3_01755</name>
</gene>
<dbReference type="PROSITE" id="PS00156">
    <property type="entry name" value="OMPDECASE"/>
    <property type="match status" value="1"/>
</dbReference>
<dbReference type="UniPathway" id="UPA00070">
    <property type="reaction ID" value="UER00120"/>
</dbReference>
<organism evidence="13">
    <name type="scientific">Schistosoma haematobium</name>
    <name type="common">Blood fluke</name>
    <dbReference type="NCBI Taxonomy" id="6185"/>
    <lineage>
        <taxon>Eukaryota</taxon>
        <taxon>Metazoa</taxon>
        <taxon>Spiralia</taxon>
        <taxon>Lophotrochozoa</taxon>
        <taxon>Platyhelminthes</taxon>
        <taxon>Trematoda</taxon>
        <taxon>Digenea</taxon>
        <taxon>Strigeidida</taxon>
        <taxon>Schistosomatoidea</taxon>
        <taxon>Schistosomatidae</taxon>
        <taxon>Schistosoma</taxon>
    </lineage>
</organism>
<dbReference type="SUPFAM" id="SSF53271">
    <property type="entry name" value="PRTase-like"/>
    <property type="match status" value="1"/>
</dbReference>
<dbReference type="PANTHER" id="PTHR19278:SF9">
    <property type="entry name" value="URIDINE 5'-MONOPHOSPHATE SYNTHASE"/>
    <property type="match status" value="1"/>
</dbReference>
<evidence type="ECO:0000256" key="10">
    <source>
        <dbReference type="SAM" id="Coils"/>
    </source>
</evidence>
<evidence type="ECO:0000256" key="2">
    <source>
        <dbReference type="ARBA" id="ARBA00006221"/>
    </source>
</evidence>
<name>A0A094ZGD3_SCHHA</name>
<dbReference type="SMART" id="SM00934">
    <property type="entry name" value="OMPdecase"/>
    <property type="match status" value="1"/>
</dbReference>
<evidence type="ECO:0000256" key="3">
    <source>
        <dbReference type="ARBA" id="ARBA00009769"/>
    </source>
</evidence>
<feature type="coiled-coil region" evidence="10">
    <location>
        <begin position="107"/>
        <end position="134"/>
    </location>
</feature>
<evidence type="ECO:0000256" key="11">
    <source>
        <dbReference type="SAM" id="MobiDB-lite"/>
    </source>
</evidence>
<keyword evidence="4 9" id="KW-0210">Decarboxylase</keyword>
<evidence type="ECO:0000256" key="8">
    <source>
        <dbReference type="PIRSR" id="PIRSR614732-2"/>
    </source>
</evidence>
<evidence type="ECO:0000256" key="7">
    <source>
        <dbReference type="PIRSR" id="PIRSR614732-1"/>
    </source>
</evidence>
<dbReference type="InterPro" id="IPR011060">
    <property type="entry name" value="RibuloseP-bd_barrel"/>
</dbReference>
<protein>
    <recommendedName>
        <fullName evidence="9">Orotidine 5'-phosphate decarboxylase</fullName>
        <ecNumber evidence="9">4.1.1.23</ecNumber>
    </recommendedName>
</protein>
<evidence type="ECO:0000313" key="13">
    <source>
        <dbReference type="EMBL" id="KGB33580.1"/>
    </source>
</evidence>
<feature type="binding site" evidence="8">
    <location>
        <position position="1474"/>
    </location>
    <ligand>
        <name>substrate</name>
    </ligand>
</feature>
<comment type="similarity">
    <text evidence="9">Belongs to the OMP decarboxylase family.</text>
</comment>
<evidence type="ECO:0000256" key="4">
    <source>
        <dbReference type="ARBA" id="ARBA00022793"/>
    </source>
</evidence>
<dbReference type="GO" id="GO:0004588">
    <property type="term" value="F:orotate phosphoribosyltransferase activity"/>
    <property type="evidence" value="ECO:0007669"/>
    <property type="project" value="TreeGrafter"/>
</dbReference>
<dbReference type="InterPro" id="IPR018089">
    <property type="entry name" value="OMPdecase_AS"/>
</dbReference>
<evidence type="ECO:0000256" key="1">
    <source>
        <dbReference type="ARBA" id="ARBA00004861"/>
    </source>
</evidence>
<dbReference type="InterPro" id="IPR001754">
    <property type="entry name" value="OMPdeCOase_dom"/>
</dbReference>
<dbReference type="GO" id="GO:0044205">
    <property type="term" value="P:'de novo' UMP biosynthetic process"/>
    <property type="evidence" value="ECO:0007669"/>
    <property type="project" value="UniProtKB-UniPathway"/>
</dbReference>
<dbReference type="EMBL" id="KL250556">
    <property type="protein sequence ID" value="KGB33580.1"/>
    <property type="molecule type" value="Genomic_DNA"/>
</dbReference>
<dbReference type="CDD" id="cd06223">
    <property type="entry name" value="PRTases_typeI"/>
    <property type="match status" value="1"/>
</dbReference>
<accession>A0A094ZGD3</accession>
<feature type="active site" description="For OMPdecase activity" evidence="7">
    <location>
        <position position="1322"/>
    </location>
</feature>
<dbReference type="GO" id="GO:0006207">
    <property type="term" value="P:'de novo' pyrimidine nucleobase biosynthetic process"/>
    <property type="evidence" value="ECO:0007669"/>
    <property type="project" value="InterPro"/>
</dbReference>
<dbReference type="Gene3D" id="3.20.20.70">
    <property type="entry name" value="Aldolase class I"/>
    <property type="match status" value="1"/>
</dbReference>
<feature type="region of interest" description="Disordered" evidence="11">
    <location>
        <begin position="174"/>
        <end position="194"/>
    </location>
</feature>
<dbReference type="CDD" id="cd04725">
    <property type="entry name" value="OMP_decarboxylase_like"/>
    <property type="match status" value="1"/>
</dbReference>
<dbReference type="STRING" id="6185.A0A094ZGD3"/>
<evidence type="ECO:0000256" key="9">
    <source>
        <dbReference type="RuleBase" id="RU000512"/>
    </source>
</evidence>
<feature type="binding site" evidence="8">
    <location>
        <position position="1287"/>
    </location>
    <ligand>
        <name>substrate</name>
    </ligand>
</feature>
<dbReference type="GO" id="GO:0004590">
    <property type="term" value="F:orotidine-5'-phosphate decarboxylase activity"/>
    <property type="evidence" value="ECO:0007669"/>
    <property type="project" value="UniProtKB-EC"/>
</dbReference>
<comment type="catalytic activity">
    <reaction evidence="9">
        <text>orotidine 5'-phosphate + H(+) = UMP + CO2</text>
        <dbReference type="Rhea" id="RHEA:11596"/>
        <dbReference type="ChEBI" id="CHEBI:15378"/>
        <dbReference type="ChEBI" id="CHEBI:16526"/>
        <dbReference type="ChEBI" id="CHEBI:57538"/>
        <dbReference type="ChEBI" id="CHEBI:57865"/>
        <dbReference type="EC" id="4.1.1.23"/>
    </reaction>
</comment>
<keyword evidence="10" id="KW-0175">Coiled coil</keyword>
<evidence type="ECO:0000259" key="12">
    <source>
        <dbReference type="SMART" id="SM00934"/>
    </source>
</evidence>
<keyword evidence="6 9" id="KW-0456">Lyase</keyword>
<evidence type="ECO:0000256" key="5">
    <source>
        <dbReference type="ARBA" id="ARBA00022975"/>
    </source>
</evidence>
<reference evidence="13" key="1">
    <citation type="journal article" date="2012" name="Nat. Genet.">
        <title>Whole-genome sequence of Schistosoma haematobium.</title>
        <authorList>
            <person name="Young N.D."/>
            <person name="Jex A.R."/>
            <person name="Li B."/>
            <person name="Liu S."/>
            <person name="Yang L."/>
            <person name="Xiong Z."/>
            <person name="Li Y."/>
            <person name="Cantacessi C."/>
            <person name="Hall R.S."/>
            <person name="Xu X."/>
            <person name="Chen F."/>
            <person name="Wu X."/>
            <person name="Zerlotini A."/>
            <person name="Oliveira G."/>
            <person name="Hofmann A."/>
            <person name="Zhang G."/>
            <person name="Fang X."/>
            <person name="Kang Y."/>
            <person name="Campbell B.E."/>
            <person name="Loukas A."/>
            <person name="Ranganathan S."/>
            <person name="Rollinson D."/>
            <person name="Rinaldi G."/>
            <person name="Brindley P.J."/>
            <person name="Yang H."/>
            <person name="Wang J."/>
            <person name="Wang J."/>
            <person name="Gasser R.B."/>
        </authorList>
    </citation>
    <scope>NUCLEOTIDE SEQUENCE [LARGE SCALE GENOMIC DNA]</scope>
</reference>
<feature type="active site" description="For OMPdecase activity" evidence="7">
    <location>
        <position position="1320"/>
    </location>
</feature>
<dbReference type="InterPro" id="IPR013785">
    <property type="entry name" value="Aldolase_TIM"/>
</dbReference>
<dbReference type="EC" id="4.1.1.23" evidence="9"/>
<feature type="domain" description="Orotidine 5'-phosphate decarboxylase" evidence="12">
    <location>
        <begin position="1259"/>
        <end position="1490"/>
    </location>
</feature>
<proteinExistence type="inferred from homology"/>
<feature type="binding site" evidence="8">
    <location>
        <position position="1387"/>
    </location>
    <ligand>
        <name>substrate</name>
    </ligand>
</feature>
<evidence type="ECO:0000256" key="6">
    <source>
        <dbReference type="ARBA" id="ARBA00023239"/>
    </source>
</evidence>
<keyword evidence="5 9" id="KW-0665">Pyrimidine biosynthesis</keyword>
<comment type="similarity">
    <text evidence="2">In the N-terminal section; belongs to the purine/pyrimidine phosphoribosyltransferase family.</text>
</comment>
<dbReference type="InterPro" id="IPR029057">
    <property type="entry name" value="PRTase-like"/>
</dbReference>
<dbReference type="Pfam" id="PF00156">
    <property type="entry name" value="Pribosyltran"/>
    <property type="match status" value="1"/>
</dbReference>
<comment type="pathway">
    <text evidence="1 9">Pyrimidine metabolism; UMP biosynthesis via de novo pathway; UMP from orotate: step 2/2.</text>
</comment>